<sequence length="97" mass="11113">MSLNCDIFDAYKSIIPKNMNPTTFTAELVRQFLAENFSKITHKPTLVSREDFDDFIHGIVTHSELNELAKAHELRKQIDTTKEKLALLKKHETVGQA</sequence>
<dbReference type="EMBL" id="CP000270">
    <property type="protein sequence ID" value="ABE29059.1"/>
    <property type="molecule type" value="Genomic_DNA"/>
</dbReference>
<evidence type="ECO:0000313" key="2">
    <source>
        <dbReference type="Proteomes" id="UP000001817"/>
    </source>
</evidence>
<dbReference type="AlphaFoldDB" id="Q145D0"/>
<dbReference type="KEGG" id="bxe:Bxe_A3940"/>
<reference evidence="1 2" key="1">
    <citation type="journal article" date="2006" name="Proc. Natl. Acad. Sci. U.S.A.">
        <title>Burkholderia xenovorans LB400 harbors a multi-replicon, 9.73-Mbp genome shaped for versatility.</title>
        <authorList>
            <person name="Chain P.S."/>
            <person name="Denef V.J."/>
            <person name="Konstantinidis K.T."/>
            <person name="Vergez L.M."/>
            <person name="Agullo L."/>
            <person name="Reyes V.L."/>
            <person name="Hauser L."/>
            <person name="Cordova M."/>
            <person name="Gomez L."/>
            <person name="Gonzalez M."/>
            <person name="Land M."/>
            <person name="Lao V."/>
            <person name="Larimer F."/>
            <person name="LiPuma J.J."/>
            <person name="Mahenthiralingam E."/>
            <person name="Malfatti S.A."/>
            <person name="Marx C.J."/>
            <person name="Parnell J.J."/>
            <person name="Ramette A."/>
            <person name="Richardson P."/>
            <person name="Seeger M."/>
            <person name="Smith D."/>
            <person name="Spilker T."/>
            <person name="Sul W.J."/>
            <person name="Tsoi T.V."/>
            <person name="Ulrich L.E."/>
            <person name="Zhulin I.B."/>
            <person name="Tiedje J.M."/>
        </authorList>
    </citation>
    <scope>NUCLEOTIDE SEQUENCE [LARGE SCALE GENOMIC DNA]</scope>
    <source>
        <strain evidence="1 2">LB400</strain>
    </source>
</reference>
<evidence type="ECO:0000313" key="1">
    <source>
        <dbReference type="EMBL" id="ABE29059.1"/>
    </source>
</evidence>
<gene>
    <name evidence="1" type="ORF">Bxe_A3940</name>
</gene>
<name>Q145D0_PARXL</name>
<dbReference type="Proteomes" id="UP000001817">
    <property type="component" value="Chromosome 1"/>
</dbReference>
<proteinExistence type="predicted"/>
<protein>
    <submittedName>
        <fullName evidence="1">Uncharacterized protein</fullName>
    </submittedName>
</protein>
<accession>Q145D0</accession>
<keyword evidence="2" id="KW-1185">Reference proteome</keyword>
<organism evidence="1 2">
    <name type="scientific">Paraburkholderia xenovorans (strain LB400)</name>
    <dbReference type="NCBI Taxonomy" id="266265"/>
    <lineage>
        <taxon>Bacteria</taxon>
        <taxon>Pseudomonadati</taxon>
        <taxon>Pseudomonadota</taxon>
        <taxon>Betaproteobacteria</taxon>
        <taxon>Burkholderiales</taxon>
        <taxon>Burkholderiaceae</taxon>
        <taxon>Paraburkholderia</taxon>
    </lineage>
</organism>